<evidence type="ECO:0000313" key="3">
    <source>
        <dbReference type="EMBL" id="MED6175679.1"/>
    </source>
</evidence>
<feature type="transmembrane region" description="Helical" evidence="2">
    <location>
        <begin position="56"/>
        <end position="79"/>
    </location>
</feature>
<feature type="compositionally biased region" description="Basic and acidic residues" evidence="1">
    <location>
        <begin position="153"/>
        <end position="163"/>
    </location>
</feature>
<dbReference type="Proteomes" id="UP001341840">
    <property type="component" value="Unassembled WGS sequence"/>
</dbReference>
<evidence type="ECO:0000256" key="1">
    <source>
        <dbReference type="SAM" id="MobiDB-lite"/>
    </source>
</evidence>
<dbReference type="EMBL" id="JASCZI010152215">
    <property type="protein sequence ID" value="MED6175679.1"/>
    <property type="molecule type" value="Genomic_DNA"/>
</dbReference>
<accession>A0ABU6VRL4</accession>
<keyword evidence="2" id="KW-1133">Transmembrane helix</keyword>
<feature type="transmembrane region" description="Helical" evidence="2">
    <location>
        <begin position="21"/>
        <end position="44"/>
    </location>
</feature>
<sequence>MPQPSEPCTDDTSDFNSFWDWYLRINLLVFMVSPLIGGIISHFIRDKVVEHKVTAVAVLIPFLMLTIPVFTAFIMPFFIHDHDHGKLTAQIERNAEVVVTAPQPQVMVTSSTVVREIRIQISDNSKKEVVTQKSSSTSGGVTVNVVVPVPKTTEPEPEPKPDPHLPCARSVGIAMVATKASPP</sequence>
<keyword evidence="2" id="KW-0812">Transmembrane</keyword>
<feature type="non-terminal residue" evidence="3">
    <location>
        <position position="183"/>
    </location>
</feature>
<organism evidence="3 4">
    <name type="scientific">Stylosanthes scabra</name>
    <dbReference type="NCBI Taxonomy" id="79078"/>
    <lineage>
        <taxon>Eukaryota</taxon>
        <taxon>Viridiplantae</taxon>
        <taxon>Streptophyta</taxon>
        <taxon>Embryophyta</taxon>
        <taxon>Tracheophyta</taxon>
        <taxon>Spermatophyta</taxon>
        <taxon>Magnoliopsida</taxon>
        <taxon>eudicotyledons</taxon>
        <taxon>Gunneridae</taxon>
        <taxon>Pentapetalae</taxon>
        <taxon>rosids</taxon>
        <taxon>fabids</taxon>
        <taxon>Fabales</taxon>
        <taxon>Fabaceae</taxon>
        <taxon>Papilionoideae</taxon>
        <taxon>50 kb inversion clade</taxon>
        <taxon>dalbergioids sensu lato</taxon>
        <taxon>Dalbergieae</taxon>
        <taxon>Pterocarpus clade</taxon>
        <taxon>Stylosanthes</taxon>
    </lineage>
</organism>
<feature type="region of interest" description="Disordered" evidence="1">
    <location>
        <begin position="150"/>
        <end position="169"/>
    </location>
</feature>
<gene>
    <name evidence="3" type="ORF">PIB30_080653</name>
</gene>
<evidence type="ECO:0000313" key="4">
    <source>
        <dbReference type="Proteomes" id="UP001341840"/>
    </source>
</evidence>
<evidence type="ECO:0000256" key="2">
    <source>
        <dbReference type="SAM" id="Phobius"/>
    </source>
</evidence>
<keyword evidence="4" id="KW-1185">Reference proteome</keyword>
<proteinExistence type="predicted"/>
<comment type="caution">
    <text evidence="3">The sequence shown here is derived from an EMBL/GenBank/DDBJ whole genome shotgun (WGS) entry which is preliminary data.</text>
</comment>
<name>A0ABU6VRL4_9FABA</name>
<reference evidence="3 4" key="1">
    <citation type="journal article" date="2023" name="Plants (Basel)">
        <title>Bridging the Gap: Combining Genomics and Transcriptomics Approaches to Understand Stylosanthes scabra, an Orphan Legume from the Brazilian Caatinga.</title>
        <authorList>
            <person name="Ferreira-Neto J.R.C."/>
            <person name="da Silva M.D."/>
            <person name="Binneck E."/>
            <person name="de Melo N.F."/>
            <person name="da Silva R.H."/>
            <person name="de Melo A.L.T.M."/>
            <person name="Pandolfi V."/>
            <person name="Bustamante F.O."/>
            <person name="Brasileiro-Vidal A.C."/>
            <person name="Benko-Iseppon A.M."/>
        </authorList>
    </citation>
    <scope>NUCLEOTIDE SEQUENCE [LARGE SCALE GENOMIC DNA]</scope>
    <source>
        <tissue evidence="3">Leaves</tissue>
    </source>
</reference>
<protein>
    <submittedName>
        <fullName evidence="3">Uncharacterized protein</fullName>
    </submittedName>
</protein>
<keyword evidence="2" id="KW-0472">Membrane</keyword>